<dbReference type="EMBL" id="GG662667">
    <property type="protein sequence ID" value="EWS74070.1"/>
    <property type="molecule type" value="Genomic_DNA"/>
</dbReference>
<organism evidence="1 2">
    <name type="scientific">Tetrahymena thermophila (strain SB210)</name>
    <dbReference type="NCBI Taxonomy" id="312017"/>
    <lineage>
        <taxon>Eukaryota</taxon>
        <taxon>Sar</taxon>
        <taxon>Alveolata</taxon>
        <taxon>Ciliophora</taxon>
        <taxon>Intramacronucleata</taxon>
        <taxon>Oligohymenophorea</taxon>
        <taxon>Hymenostomatida</taxon>
        <taxon>Tetrahymenina</taxon>
        <taxon>Tetrahymenidae</taxon>
        <taxon>Tetrahymena</taxon>
    </lineage>
</organism>
<protein>
    <submittedName>
        <fullName evidence="1">EPI21 protein</fullName>
    </submittedName>
</protein>
<accession>W7X429</accession>
<dbReference type="eggNOG" id="ENOG502R2AB">
    <property type="taxonomic scope" value="Eukaryota"/>
</dbReference>
<evidence type="ECO:0000313" key="1">
    <source>
        <dbReference type="EMBL" id="EWS74070.1"/>
    </source>
</evidence>
<dbReference type="OrthoDB" id="286864at2759"/>
<dbReference type="KEGG" id="tet:TTHERM_000481318"/>
<keyword evidence="2" id="KW-1185">Reference proteome</keyword>
<reference evidence="2" key="1">
    <citation type="journal article" date="2006" name="PLoS Biol.">
        <title>Macronuclear genome sequence of the ciliate Tetrahymena thermophila, a model eukaryote.</title>
        <authorList>
            <person name="Eisen J.A."/>
            <person name="Coyne R.S."/>
            <person name="Wu M."/>
            <person name="Wu D."/>
            <person name="Thiagarajan M."/>
            <person name="Wortman J.R."/>
            <person name="Badger J.H."/>
            <person name="Ren Q."/>
            <person name="Amedeo P."/>
            <person name="Jones K.M."/>
            <person name="Tallon L.J."/>
            <person name="Delcher A.L."/>
            <person name="Salzberg S.L."/>
            <person name="Silva J.C."/>
            <person name="Haas B.J."/>
            <person name="Majoros W.H."/>
            <person name="Farzad M."/>
            <person name="Carlton J.M."/>
            <person name="Smith R.K. Jr."/>
            <person name="Garg J."/>
            <person name="Pearlman R.E."/>
            <person name="Karrer K.M."/>
            <person name="Sun L."/>
            <person name="Manning G."/>
            <person name="Elde N.C."/>
            <person name="Turkewitz A.P."/>
            <person name="Asai D.J."/>
            <person name="Wilkes D.E."/>
            <person name="Wang Y."/>
            <person name="Cai H."/>
            <person name="Collins K."/>
            <person name="Stewart B.A."/>
            <person name="Lee S.R."/>
            <person name="Wilamowska K."/>
            <person name="Weinberg Z."/>
            <person name="Ruzzo W.L."/>
            <person name="Wloga D."/>
            <person name="Gaertig J."/>
            <person name="Frankel J."/>
            <person name="Tsao C.-C."/>
            <person name="Gorovsky M.A."/>
            <person name="Keeling P.J."/>
            <person name="Waller R.F."/>
            <person name="Patron N.J."/>
            <person name="Cherry J.M."/>
            <person name="Stover N.A."/>
            <person name="Krieger C.J."/>
            <person name="del Toro C."/>
            <person name="Ryder H.F."/>
            <person name="Williamson S.C."/>
            <person name="Barbeau R.A."/>
            <person name="Hamilton E.P."/>
            <person name="Orias E."/>
        </authorList>
    </citation>
    <scope>NUCLEOTIDE SEQUENCE [LARGE SCALE GENOMIC DNA]</scope>
    <source>
        <strain evidence="2">SB210</strain>
    </source>
</reference>
<gene>
    <name evidence="1" type="ORF">TTHERM_000481318</name>
</gene>
<dbReference type="AlphaFoldDB" id="W7X429"/>
<dbReference type="InParanoid" id="W7X429"/>
<dbReference type="RefSeq" id="XP_012653403.1">
    <property type="nucleotide sequence ID" value="XM_012797949.1"/>
</dbReference>
<dbReference type="Proteomes" id="UP000009168">
    <property type="component" value="Unassembled WGS sequence"/>
</dbReference>
<dbReference type="InterPro" id="IPR021258">
    <property type="entry name" value="Epiplasmin"/>
</dbReference>
<dbReference type="OMA" id="ISEYFIQ"/>
<dbReference type="HOGENOM" id="CLU_063370_0_0_1"/>
<name>W7X429_TETTS</name>
<dbReference type="GeneID" id="24439202"/>
<proteinExistence type="predicted"/>
<evidence type="ECO:0000313" key="2">
    <source>
        <dbReference type="Proteomes" id="UP000009168"/>
    </source>
</evidence>
<sequence>MSEYSFFAQLYAQMNEQNLQNSWIDYGLAEENKIYFCQLKGFKKEEISEYFIQQILINKQKIFRKEKENFKEETNNLQLLANITKMSDQPEQAQQQANLQQQQQPPVQTQVLQYPFQYVQQPLVQSQVVAQPIYTNGQVPTTQFLGSTLIQGATQQVSAGTVLHQSGVQVSGVPVQTTLQREVVKGESRIEYIPYEKTVIEYEAVQRIEYVPKEKKVTDYYAVEYQTEYIPQVYQDRYIEYVPTERVQERVEYQAIEKQVVHQPAQEVSQVYVSQVPVSSVSQVPVAQQLTSSQVHVLPPTQTVISGGQQVAYQNQSFAYAPVQQSVVYTTPAQLGQSVYRGPTVLTNSIAQKPVQQNAKKEEKTFLERIFE</sequence>
<dbReference type="Pfam" id="PF10992">
    <property type="entry name" value="Epiplasmin"/>
    <property type="match status" value="1"/>
</dbReference>